<dbReference type="EMBL" id="QRZA01000007">
    <property type="protein sequence ID" value="RGV34540.1"/>
    <property type="molecule type" value="Genomic_DNA"/>
</dbReference>
<feature type="region of interest" description="Disordered" evidence="1">
    <location>
        <begin position="1"/>
        <end position="38"/>
    </location>
</feature>
<evidence type="ECO:0000313" key="2">
    <source>
        <dbReference type="EMBL" id="RGV34540.1"/>
    </source>
</evidence>
<evidence type="ECO:0000256" key="1">
    <source>
        <dbReference type="SAM" id="MobiDB-lite"/>
    </source>
</evidence>
<dbReference type="AlphaFoldDB" id="A0A412X218"/>
<organism evidence="2 3">
    <name type="scientific">Butyricimonas virosa</name>
    <dbReference type="NCBI Taxonomy" id="544645"/>
    <lineage>
        <taxon>Bacteria</taxon>
        <taxon>Pseudomonadati</taxon>
        <taxon>Bacteroidota</taxon>
        <taxon>Bacteroidia</taxon>
        <taxon>Bacteroidales</taxon>
        <taxon>Odoribacteraceae</taxon>
        <taxon>Butyricimonas</taxon>
    </lineage>
</organism>
<reference evidence="2 3" key="1">
    <citation type="submission" date="2018-08" db="EMBL/GenBank/DDBJ databases">
        <title>A genome reference for cultivated species of the human gut microbiota.</title>
        <authorList>
            <person name="Zou Y."/>
            <person name="Xue W."/>
            <person name="Luo G."/>
        </authorList>
    </citation>
    <scope>NUCLEOTIDE SEQUENCE [LARGE SCALE GENOMIC DNA]</scope>
    <source>
        <strain evidence="2 3">AF14-49</strain>
    </source>
</reference>
<evidence type="ECO:0008006" key="4">
    <source>
        <dbReference type="Google" id="ProtNLM"/>
    </source>
</evidence>
<comment type="caution">
    <text evidence="2">The sequence shown here is derived from an EMBL/GenBank/DDBJ whole genome shotgun (WGS) entry which is preliminary data.</text>
</comment>
<dbReference type="STRING" id="1121130.GCA_000519105_00873"/>
<proteinExistence type="predicted"/>
<protein>
    <recommendedName>
        <fullName evidence="4">DNA polymerase III subunit gamma/tau</fullName>
    </recommendedName>
</protein>
<dbReference type="Proteomes" id="UP000283589">
    <property type="component" value="Unassembled WGS sequence"/>
</dbReference>
<evidence type="ECO:0000313" key="3">
    <source>
        <dbReference type="Proteomes" id="UP000283589"/>
    </source>
</evidence>
<name>A0A412X218_9BACT</name>
<sequence>MKIADFNGKFQQSGGGTTAPVAGEKPSVPAGKTNTYKVEPPHSFKLKMAMAETRENLQIQREEGGEKVEDNRVKAQSEFTVADVTSALETYVATSQEDTAVKIALTSHSPKVQGFVITLEVDNDFLLSKVTDIHPYLLSFLAKRLNNGFITLNVQVYMEPENGEEKRRLFTAKDKFDHFVQINPAVSELKALFGLEIE</sequence>
<gene>
    <name evidence="2" type="ORF">DWW18_07610</name>
</gene>
<accession>A0A412X218</accession>
<dbReference type="RefSeq" id="WP_118259699.1">
    <property type="nucleotide sequence ID" value="NZ_CALBWO010000030.1"/>
</dbReference>